<dbReference type="GO" id="GO:0009055">
    <property type="term" value="F:electron transfer activity"/>
    <property type="evidence" value="ECO:0007669"/>
    <property type="project" value="InterPro"/>
</dbReference>
<gene>
    <name evidence="8" type="ORF">ENK44_09420</name>
</gene>
<keyword evidence="6" id="KW-0408">Iron</keyword>
<dbReference type="SUPFAM" id="SSF48695">
    <property type="entry name" value="Multiheme cytochromes"/>
    <property type="match status" value="1"/>
</dbReference>
<proteinExistence type="predicted"/>
<evidence type="ECO:0000256" key="5">
    <source>
        <dbReference type="ARBA" id="ARBA00022982"/>
    </source>
</evidence>
<dbReference type="Gene3D" id="3.90.10.10">
    <property type="entry name" value="Cytochrome C3"/>
    <property type="match status" value="4"/>
</dbReference>
<comment type="caution">
    <text evidence="8">The sequence shown here is derived from an EMBL/GenBank/DDBJ whole genome shotgun (WGS) entry which is preliminary data.</text>
</comment>
<evidence type="ECO:0000256" key="2">
    <source>
        <dbReference type="ARBA" id="ARBA00022617"/>
    </source>
</evidence>
<evidence type="ECO:0000256" key="1">
    <source>
        <dbReference type="ARBA" id="ARBA00022448"/>
    </source>
</evidence>
<feature type="non-terminal residue" evidence="8">
    <location>
        <position position="477"/>
    </location>
</feature>
<dbReference type="InterPro" id="IPR036280">
    <property type="entry name" value="Multihaem_cyt_sf"/>
</dbReference>
<keyword evidence="2" id="KW-0349">Heme</keyword>
<evidence type="ECO:0000256" key="6">
    <source>
        <dbReference type="ARBA" id="ARBA00023004"/>
    </source>
</evidence>
<keyword evidence="4" id="KW-0732">Signal</keyword>
<dbReference type="InterPro" id="IPR051829">
    <property type="entry name" value="Multiheme_Cytochr_ET"/>
</dbReference>
<evidence type="ECO:0000256" key="3">
    <source>
        <dbReference type="ARBA" id="ARBA00022723"/>
    </source>
</evidence>
<keyword evidence="1" id="KW-0813">Transport</keyword>
<protein>
    <submittedName>
        <fullName evidence="8">Cytochrome C</fullName>
    </submittedName>
</protein>
<dbReference type="GO" id="GO:0020037">
    <property type="term" value="F:heme binding"/>
    <property type="evidence" value="ECO:0007669"/>
    <property type="project" value="InterPro"/>
</dbReference>
<dbReference type="Pfam" id="PF02085">
    <property type="entry name" value="Cytochrom_CIII"/>
    <property type="match status" value="1"/>
</dbReference>
<feature type="domain" description="Class III cytochrome C" evidence="7">
    <location>
        <begin position="29"/>
        <end position="90"/>
    </location>
</feature>
<sequence>MITSRFTYIIFVFLFLRPLWAQLSPGDLHRSHAELEGIANCTRCHERGKKLSSAKCLDCHQLLAARMRDGKGLHARPEYKQCADCHVEHLGRDYDLIYWKGGKKGFDHSLTGYKLEGKHASLDCRDCHRSDHIADAKSFQKYKKDLKRTFLGLDRQCLSCHHDEHRGQLKADCLSCHTMSAWKPADKFDHDKTRFPLTGLHKTTNCAKCHPRQKDNKFKNDDSFLTFSKRKFSRCSDCHSDVHRGRFGKNCRSCHNTGGWHKGALAGFDHNKTDYPLSGKHRQLVCSDCHTRGQPLRIARFQRCTDCHRDYHLGRFAHRPQKGACEECHTVEGFSPANFTLDQHQKTKYPLKGAHQAVPCIFCHKKVQLKNGRPANRFYFPSFRCTVCHKDPHRGEVDAILKQTAAGGGQSGCANCHNVDSWSQIGFDHSRTGFPLQGRHSEIGCKSCHQAAGTRQISFHRLEKDCASCHKDTHAGQ</sequence>
<accession>A0A7V4WV70</accession>
<keyword evidence="5" id="KW-0249">Electron transport</keyword>
<reference evidence="8" key="1">
    <citation type="journal article" date="2020" name="mSystems">
        <title>Genome- and Community-Level Interaction Insights into Carbon Utilization and Element Cycling Functions of Hydrothermarchaeota in Hydrothermal Sediment.</title>
        <authorList>
            <person name="Zhou Z."/>
            <person name="Liu Y."/>
            <person name="Xu W."/>
            <person name="Pan J."/>
            <person name="Luo Z.H."/>
            <person name="Li M."/>
        </authorList>
    </citation>
    <scope>NUCLEOTIDE SEQUENCE [LARGE SCALE GENOMIC DNA]</scope>
    <source>
        <strain evidence="8">HyVt-577</strain>
    </source>
</reference>
<dbReference type="Proteomes" id="UP000885779">
    <property type="component" value="Unassembled WGS sequence"/>
</dbReference>
<organism evidence="8">
    <name type="scientific">Caldithrix abyssi</name>
    <dbReference type="NCBI Taxonomy" id="187145"/>
    <lineage>
        <taxon>Bacteria</taxon>
        <taxon>Pseudomonadati</taxon>
        <taxon>Calditrichota</taxon>
        <taxon>Calditrichia</taxon>
        <taxon>Calditrichales</taxon>
        <taxon>Calditrichaceae</taxon>
        <taxon>Caldithrix</taxon>
    </lineage>
</organism>
<evidence type="ECO:0000259" key="7">
    <source>
        <dbReference type="Pfam" id="PF02085"/>
    </source>
</evidence>
<name>A0A7V4WV70_CALAY</name>
<dbReference type="InterPro" id="IPR020942">
    <property type="entry name" value="Cyt_c_III_dom"/>
</dbReference>
<evidence type="ECO:0000256" key="4">
    <source>
        <dbReference type="ARBA" id="ARBA00022729"/>
    </source>
</evidence>
<dbReference type="PANTHER" id="PTHR35038">
    <property type="entry name" value="DISSIMILATORY SULFITE REDUCTASE SIRA"/>
    <property type="match status" value="1"/>
</dbReference>
<evidence type="ECO:0000313" key="8">
    <source>
        <dbReference type="EMBL" id="HGY55910.1"/>
    </source>
</evidence>
<dbReference type="EMBL" id="DRQG01000087">
    <property type="protein sequence ID" value="HGY55910.1"/>
    <property type="molecule type" value="Genomic_DNA"/>
</dbReference>
<dbReference type="AlphaFoldDB" id="A0A7V4WV70"/>
<keyword evidence="3" id="KW-0479">Metal-binding</keyword>
<dbReference type="GO" id="GO:0046872">
    <property type="term" value="F:metal ion binding"/>
    <property type="evidence" value="ECO:0007669"/>
    <property type="project" value="UniProtKB-KW"/>
</dbReference>